<dbReference type="OrthoDB" id="839034at2"/>
<dbReference type="RefSeq" id="WP_143057601.1">
    <property type="nucleotide sequence ID" value="NZ_FNZH01000003.1"/>
</dbReference>
<protein>
    <submittedName>
        <fullName evidence="1">Uncharacterized protein</fullName>
    </submittedName>
</protein>
<reference evidence="2" key="1">
    <citation type="submission" date="2016-10" db="EMBL/GenBank/DDBJ databases">
        <authorList>
            <person name="Varghese N."/>
            <person name="Submissions S."/>
        </authorList>
    </citation>
    <scope>NUCLEOTIDE SEQUENCE [LARGE SCALE GENOMIC DNA]</scope>
    <source>
        <strain evidence="2">IBRC-M 10761</strain>
    </source>
</reference>
<dbReference type="AlphaFoldDB" id="A0A1H6XTG1"/>
<dbReference type="EMBL" id="FNZH01000003">
    <property type="protein sequence ID" value="SEJ30047.1"/>
    <property type="molecule type" value="Genomic_DNA"/>
</dbReference>
<name>A0A1H6XTG1_9BACT</name>
<dbReference type="STRING" id="1416801.SAMN05192553_103122"/>
<dbReference type="Proteomes" id="UP000199403">
    <property type="component" value="Unassembled WGS sequence"/>
</dbReference>
<evidence type="ECO:0000313" key="2">
    <source>
        <dbReference type="Proteomes" id="UP000199403"/>
    </source>
</evidence>
<organism evidence="1 2">
    <name type="scientific">Cyclobacterium xiamenense</name>
    <dbReference type="NCBI Taxonomy" id="1297121"/>
    <lineage>
        <taxon>Bacteria</taxon>
        <taxon>Pseudomonadati</taxon>
        <taxon>Bacteroidota</taxon>
        <taxon>Cytophagia</taxon>
        <taxon>Cytophagales</taxon>
        <taxon>Cyclobacteriaceae</taxon>
        <taxon>Cyclobacterium</taxon>
    </lineage>
</organism>
<gene>
    <name evidence="1" type="ORF">SAMN05192553_103122</name>
</gene>
<proteinExistence type="predicted"/>
<keyword evidence="2" id="KW-1185">Reference proteome</keyword>
<evidence type="ECO:0000313" key="1">
    <source>
        <dbReference type="EMBL" id="SEJ30047.1"/>
    </source>
</evidence>
<sequence length="151" mass="17704">MELKRIDNLWHFFATQNQLFLKKEVGREVCYTLVKNKIRLTHSFNPRFTGQSVVTIGPESFELAVESQAAGKKKFGLPGPAIKVHQRLFFPRDLLRLTAHFSITVEKDRFRNIRVSLEPFVPQTIKKTYQPVNFISEILWGFRYFSETIKN</sequence>
<accession>A0A1H6XTG1</accession>